<evidence type="ECO:0000256" key="1">
    <source>
        <dbReference type="SAM" id="MobiDB-lite"/>
    </source>
</evidence>
<sequence>SATHDSGGICVRDHGRPCQTWSCAGSGHDGAQVVEPACGSAKEESPDAEGGKPYAGKMALFTPALWRQGGRWRPGYSGKGSRLDAWPLPPCRVAGSSSSARPAAGDGSPSLSRAHLLSRAQRSTSPLVRRGSWTSAAVRASIWPSYTLRRGQPNVPRLTMGTSNRRKLSGRSRIANPGDFTHLRRLPLVVELCEDLARALSGAKCKGAGKLTILRKLTRVDRPCRIRGRRTRQAPGVRCGDMHRGKRAYRCQLPSGKPQLAPGTDCESLRSVEHLDSPVVVALPKTFSDYNRPKVVEFDTQWYGPVGCSDLGGALNASFTLSPLRCSARSGI</sequence>
<dbReference type="Proteomes" id="UP000673691">
    <property type="component" value="Unassembled WGS sequence"/>
</dbReference>
<keyword evidence="3" id="KW-1185">Reference proteome</keyword>
<protein>
    <submittedName>
        <fullName evidence="2">Uncharacterized protein</fullName>
    </submittedName>
</protein>
<gene>
    <name evidence="2" type="ORF">BJ554DRAFT_2926</name>
</gene>
<evidence type="ECO:0000313" key="3">
    <source>
        <dbReference type="Proteomes" id="UP000673691"/>
    </source>
</evidence>
<comment type="caution">
    <text evidence="2">The sequence shown here is derived from an EMBL/GenBank/DDBJ whole genome shotgun (WGS) entry which is preliminary data.</text>
</comment>
<feature type="region of interest" description="Disordered" evidence="1">
    <location>
        <begin position="154"/>
        <end position="173"/>
    </location>
</feature>
<evidence type="ECO:0000313" key="2">
    <source>
        <dbReference type="EMBL" id="KAG5457139.1"/>
    </source>
</evidence>
<proteinExistence type="predicted"/>
<name>A0A8H7ZPP8_9FUNG</name>
<reference evidence="2 3" key="1">
    <citation type="journal article" name="Sci. Rep.">
        <title>Genome-scale phylogenetic analyses confirm Olpidium as the closest living zoosporic fungus to the non-flagellated, terrestrial fungi.</title>
        <authorList>
            <person name="Chang Y."/>
            <person name="Rochon D."/>
            <person name="Sekimoto S."/>
            <person name="Wang Y."/>
            <person name="Chovatia M."/>
            <person name="Sandor L."/>
            <person name="Salamov A."/>
            <person name="Grigoriev I.V."/>
            <person name="Stajich J.E."/>
            <person name="Spatafora J.W."/>
        </authorList>
    </citation>
    <scope>NUCLEOTIDE SEQUENCE [LARGE SCALE GENOMIC DNA]</scope>
    <source>
        <strain evidence="2">S191</strain>
    </source>
</reference>
<feature type="non-terminal residue" evidence="2">
    <location>
        <position position="1"/>
    </location>
</feature>
<accession>A0A8H7ZPP8</accession>
<dbReference type="AlphaFoldDB" id="A0A8H7ZPP8"/>
<dbReference type="EMBL" id="JAEFCI010010569">
    <property type="protein sequence ID" value="KAG5457139.1"/>
    <property type="molecule type" value="Genomic_DNA"/>
</dbReference>
<organism evidence="2 3">
    <name type="scientific">Olpidium bornovanus</name>
    <dbReference type="NCBI Taxonomy" id="278681"/>
    <lineage>
        <taxon>Eukaryota</taxon>
        <taxon>Fungi</taxon>
        <taxon>Fungi incertae sedis</taxon>
        <taxon>Olpidiomycota</taxon>
        <taxon>Olpidiomycotina</taxon>
        <taxon>Olpidiomycetes</taxon>
        <taxon>Olpidiales</taxon>
        <taxon>Olpidiaceae</taxon>
        <taxon>Olpidium</taxon>
    </lineage>
</organism>